<gene>
    <name evidence="2" type="ORF">GCM10009665_55230</name>
</gene>
<evidence type="ECO:0000259" key="1">
    <source>
        <dbReference type="SMART" id="SM00347"/>
    </source>
</evidence>
<feature type="domain" description="HTH marR-type" evidence="1">
    <location>
        <begin position="24"/>
        <end position="130"/>
    </location>
</feature>
<evidence type="ECO:0000313" key="2">
    <source>
        <dbReference type="EMBL" id="GAA1257895.1"/>
    </source>
</evidence>
<dbReference type="EMBL" id="BAAALF010000126">
    <property type="protein sequence ID" value="GAA1257895.1"/>
    <property type="molecule type" value="Genomic_DNA"/>
</dbReference>
<reference evidence="2 3" key="1">
    <citation type="journal article" date="2019" name="Int. J. Syst. Evol. Microbiol.">
        <title>The Global Catalogue of Microorganisms (GCM) 10K type strain sequencing project: providing services to taxonomists for standard genome sequencing and annotation.</title>
        <authorList>
            <consortium name="The Broad Institute Genomics Platform"/>
            <consortium name="The Broad Institute Genome Sequencing Center for Infectious Disease"/>
            <person name="Wu L."/>
            <person name="Ma J."/>
        </authorList>
    </citation>
    <scope>NUCLEOTIDE SEQUENCE [LARGE SCALE GENOMIC DNA]</scope>
    <source>
        <strain evidence="2 3">JCM 13004</strain>
    </source>
</reference>
<dbReference type="SMART" id="SM00347">
    <property type="entry name" value="HTH_MARR"/>
    <property type="match status" value="1"/>
</dbReference>
<keyword evidence="3" id="KW-1185">Reference proteome</keyword>
<dbReference type="Gene3D" id="1.10.10.10">
    <property type="entry name" value="Winged helix-like DNA-binding domain superfamily/Winged helix DNA-binding domain"/>
    <property type="match status" value="1"/>
</dbReference>
<comment type="caution">
    <text evidence="2">The sequence shown here is derived from an EMBL/GenBank/DDBJ whole genome shotgun (WGS) entry which is preliminary data.</text>
</comment>
<dbReference type="InterPro" id="IPR000835">
    <property type="entry name" value="HTH_MarR-typ"/>
</dbReference>
<name>A0ABN1WV03_9ACTN</name>
<organism evidence="2 3">
    <name type="scientific">Kitasatospora nipponensis</name>
    <dbReference type="NCBI Taxonomy" id="258049"/>
    <lineage>
        <taxon>Bacteria</taxon>
        <taxon>Bacillati</taxon>
        <taxon>Actinomycetota</taxon>
        <taxon>Actinomycetes</taxon>
        <taxon>Kitasatosporales</taxon>
        <taxon>Streptomycetaceae</taxon>
        <taxon>Kitasatospora</taxon>
    </lineage>
</organism>
<dbReference type="SUPFAM" id="SSF46785">
    <property type="entry name" value="Winged helix' DNA-binding domain"/>
    <property type="match status" value="1"/>
</dbReference>
<sequence length="157" mass="17683">MAQPRREQEPLREIERELMLISRHSLAAQPVGFSRVLDRSAYHLLSRMQVQGPMSIGQLAEAFGLDTSTVNRQTSAMLRAHLVERIADPEGGIARKLRITALGAEQLAADRAGALDALGRVLADWQPRELAELRETLERFNTSVERHEGRPWPRARD</sequence>
<protein>
    <submittedName>
        <fullName evidence="2">MarR family winged helix-turn-helix transcriptional regulator</fullName>
    </submittedName>
</protein>
<dbReference type="Proteomes" id="UP001500037">
    <property type="component" value="Unassembled WGS sequence"/>
</dbReference>
<dbReference type="Pfam" id="PF01047">
    <property type="entry name" value="MarR"/>
    <property type="match status" value="1"/>
</dbReference>
<dbReference type="PANTHER" id="PTHR39515:SF2">
    <property type="entry name" value="HTH-TYPE TRANSCRIPTIONAL REGULATOR RV0880"/>
    <property type="match status" value="1"/>
</dbReference>
<proteinExistence type="predicted"/>
<accession>A0ABN1WV03</accession>
<dbReference type="InterPro" id="IPR052526">
    <property type="entry name" value="HTH-type_Bedaq_tolerance"/>
</dbReference>
<dbReference type="RefSeq" id="WP_344444720.1">
    <property type="nucleotide sequence ID" value="NZ_BAAALF010000126.1"/>
</dbReference>
<dbReference type="PANTHER" id="PTHR39515">
    <property type="entry name" value="CONSERVED PROTEIN"/>
    <property type="match status" value="1"/>
</dbReference>
<dbReference type="InterPro" id="IPR036390">
    <property type="entry name" value="WH_DNA-bd_sf"/>
</dbReference>
<dbReference type="InterPro" id="IPR036388">
    <property type="entry name" value="WH-like_DNA-bd_sf"/>
</dbReference>
<evidence type="ECO:0000313" key="3">
    <source>
        <dbReference type="Proteomes" id="UP001500037"/>
    </source>
</evidence>